<evidence type="ECO:0000313" key="1">
    <source>
        <dbReference type="EMBL" id="KKN89769.1"/>
    </source>
</evidence>
<comment type="caution">
    <text evidence="1">The sequence shown here is derived from an EMBL/GenBank/DDBJ whole genome shotgun (WGS) entry which is preliminary data.</text>
</comment>
<accession>A0A0F9UDQ1</accession>
<name>A0A0F9UDQ1_9ZZZZ</name>
<protein>
    <submittedName>
        <fullName evidence="1">Uncharacterized protein</fullName>
    </submittedName>
</protein>
<organism evidence="1">
    <name type="scientific">marine sediment metagenome</name>
    <dbReference type="NCBI Taxonomy" id="412755"/>
    <lineage>
        <taxon>unclassified sequences</taxon>
        <taxon>metagenomes</taxon>
        <taxon>ecological metagenomes</taxon>
    </lineage>
</organism>
<dbReference type="EMBL" id="LAZR01000116">
    <property type="protein sequence ID" value="KKN89769.1"/>
    <property type="molecule type" value="Genomic_DNA"/>
</dbReference>
<sequence length="66" mass="7738">MNKDAIAEYFPDGDFIEFFFRKPDIEYYAEWLNPFVTLLRSQETDEIVGGIIEQVGTVMKKAQEDK</sequence>
<proteinExistence type="predicted"/>
<dbReference type="AlphaFoldDB" id="A0A0F9UDQ1"/>
<gene>
    <name evidence="1" type="ORF">LCGC14_0236150</name>
</gene>
<reference evidence="1" key="1">
    <citation type="journal article" date="2015" name="Nature">
        <title>Complex archaea that bridge the gap between prokaryotes and eukaryotes.</title>
        <authorList>
            <person name="Spang A."/>
            <person name="Saw J.H."/>
            <person name="Jorgensen S.L."/>
            <person name="Zaremba-Niedzwiedzka K."/>
            <person name="Martijn J."/>
            <person name="Lind A.E."/>
            <person name="van Eijk R."/>
            <person name="Schleper C."/>
            <person name="Guy L."/>
            <person name="Ettema T.J."/>
        </authorList>
    </citation>
    <scope>NUCLEOTIDE SEQUENCE</scope>
</reference>